<name>A0A1V9ZA58_9STRA</name>
<accession>A0A1V9ZA58</accession>
<organism evidence="1 2">
    <name type="scientific">Thraustotheca clavata</name>
    <dbReference type="NCBI Taxonomy" id="74557"/>
    <lineage>
        <taxon>Eukaryota</taxon>
        <taxon>Sar</taxon>
        <taxon>Stramenopiles</taxon>
        <taxon>Oomycota</taxon>
        <taxon>Saprolegniomycetes</taxon>
        <taxon>Saprolegniales</taxon>
        <taxon>Achlyaceae</taxon>
        <taxon>Thraustotheca</taxon>
    </lineage>
</organism>
<evidence type="ECO:0000313" key="2">
    <source>
        <dbReference type="Proteomes" id="UP000243217"/>
    </source>
</evidence>
<keyword evidence="2" id="KW-1185">Reference proteome</keyword>
<dbReference type="EMBL" id="JNBS01002163">
    <property type="protein sequence ID" value="OQR94821.1"/>
    <property type="molecule type" value="Genomic_DNA"/>
</dbReference>
<dbReference type="Proteomes" id="UP000243217">
    <property type="component" value="Unassembled WGS sequence"/>
</dbReference>
<evidence type="ECO:0000313" key="1">
    <source>
        <dbReference type="EMBL" id="OQR94821.1"/>
    </source>
</evidence>
<proteinExistence type="predicted"/>
<protein>
    <submittedName>
        <fullName evidence="1">Uncharacterized protein</fullName>
    </submittedName>
</protein>
<dbReference type="AlphaFoldDB" id="A0A1V9ZA58"/>
<comment type="caution">
    <text evidence="1">The sequence shown here is derived from an EMBL/GenBank/DDBJ whole genome shotgun (WGS) entry which is preliminary data.</text>
</comment>
<sequence length="105" mass="11866">MIYCTKSYYPKTKKASETCGQGVCFVTANNCCNLSESSNSIVHWVQWLDLTSFLRLAKTLTLAAMFINFVPHTMQIKDEFEPILKSIYQNASQKQLTFDVALGLS</sequence>
<reference evidence="1 2" key="1">
    <citation type="journal article" date="2014" name="Genome Biol. Evol.">
        <title>The secreted proteins of Achlya hypogyna and Thraustotheca clavata identify the ancestral oomycete secretome and reveal gene acquisitions by horizontal gene transfer.</title>
        <authorList>
            <person name="Misner I."/>
            <person name="Blouin N."/>
            <person name="Leonard G."/>
            <person name="Richards T.A."/>
            <person name="Lane C.E."/>
        </authorList>
    </citation>
    <scope>NUCLEOTIDE SEQUENCE [LARGE SCALE GENOMIC DNA]</scope>
    <source>
        <strain evidence="1 2">ATCC 34112</strain>
    </source>
</reference>
<gene>
    <name evidence="1" type="ORF">THRCLA_22210</name>
</gene>